<gene>
    <name evidence="1" type="ORF">DW753_00510</name>
</gene>
<dbReference type="AlphaFoldDB" id="A0A414IYD7"/>
<protein>
    <submittedName>
        <fullName evidence="1">DUF2971 domain-containing protein</fullName>
    </submittedName>
</protein>
<name>A0A414IYD7_9FIRM</name>
<reference evidence="1 2" key="1">
    <citation type="submission" date="2018-08" db="EMBL/GenBank/DDBJ databases">
        <title>A genome reference for cultivated species of the human gut microbiota.</title>
        <authorList>
            <person name="Zou Y."/>
            <person name="Xue W."/>
            <person name="Luo G."/>
        </authorList>
    </citation>
    <scope>NUCLEOTIDE SEQUENCE [LARGE SCALE GENOMIC DNA]</scope>
    <source>
        <strain evidence="1 2">AM29-10</strain>
    </source>
</reference>
<proteinExistence type="predicted"/>
<evidence type="ECO:0000313" key="1">
    <source>
        <dbReference type="EMBL" id="RHE34635.1"/>
    </source>
</evidence>
<sequence>MNLGFYQEYDKRKHKDLSKYKMDFLKSIIVNDKLYKFIAFDNNEYLNRIKFQSLEKGQLWFSYYKFLNDKTEFDMKYNVKKVSYRTGIPSDNIMFFIATMKEIYDVCSLTYSCENYMWKAYSNNSRGICLVFNVIDYDMLYPVEYVDKNKVDYTEMLIEAYNSSPKELFDNGMLMAELPYVIKNPDNESMKSYLEKEVRILSDPFGEGILNSGNVYPKVKEDFDYKGRNISYDKCGLALDKIIIGKNCDNTLIDSIMNVGDENNIIFQ</sequence>
<evidence type="ECO:0000313" key="2">
    <source>
        <dbReference type="Proteomes" id="UP000285290"/>
    </source>
</evidence>
<organism evidence="1 2">
    <name type="scientific">Agathobacter rectalis</name>
    <dbReference type="NCBI Taxonomy" id="39491"/>
    <lineage>
        <taxon>Bacteria</taxon>
        <taxon>Bacillati</taxon>
        <taxon>Bacillota</taxon>
        <taxon>Clostridia</taxon>
        <taxon>Lachnospirales</taxon>
        <taxon>Lachnospiraceae</taxon>
        <taxon>Agathobacter</taxon>
    </lineage>
</organism>
<dbReference type="RefSeq" id="WP_117996512.1">
    <property type="nucleotide sequence ID" value="NZ_QRWI01000002.1"/>
</dbReference>
<comment type="caution">
    <text evidence="1">The sequence shown here is derived from an EMBL/GenBank/DDBJ whole genome shotgun (WGS) entry which is preliminary data.</text>
</comment>
<dbReference type="EMBL" id="QSKC01000001">
    <property type="protein sequence ID" value="RHE34635.1"/>
    <property type="molecule type" value="Genomic_DNA"/>
</dbReference>
<dbReference type="Proteomes" id="UP000285290">
    <property type="component" value="Unassembled WGS sequence"/>
</dbReference>
<accession>A0A414IYD7</accession>